<dbReference type="InterPro" id="IPR052380">
    <property type="entry name" value="Viral_DNA_packaging_terminase"/>
</dbReference>
<gene>
    <name evidence="4" type="ORF">DI526_03325</name>
</gene>
<dbReference type="AlphaFoldDB" id="A0A2W5V9P1"/>
<dbReference type="InterPro" id="IPR035412">
    <property type="entry name" value="Terminase_L_N"/>
</dbReference>
<dbReference type="Gene3D" id="3.30.420.240">
    <property type="match status" value="1"/>
</dbReference>
<name>A0A2W5V9P1_9CAUL</name>
<evidence type="ECO:0000313" key="4">
    <source>
        <dbReference type="EMBL" id="PZR36480.1"/>
    </source>
</evidence>
<dbReference type="InterPro" id="IPR027417">
    <property type="entry name" value="P-loop_NTPase"/>
</dbReference>
<dbReference type="Proteomes" id="UP000249393">
    <property type="component" value="Unassembled WGS sequence"/>
</dbReference>
<dbReference type="PANTHER" id="PTHR39184">
    <property type="match status" value="1"/>
</dbReference>
<sequence length="418" mass="46184">MRYEPIPAFRFLTEKPLGSYRFRAAFGGRGSAKSWEFVNAAIFCAVTTPGLRVVFLRQIMANLKESSLELVRSRLKFYGLLDVPGAYFREVDGTFVGRDGQKIMFIGLWKGGKPEGIKSLEGAGLTILEEAQEATQDSLDVLIPTVLRTDISELWAIWNPSLATDAIDVFFRGPVKPRKAIVRKINYDQNPHFPEALREQMELDFRKNRLRALWIWLGAYRPSIEGGIFNREGLDAAWLAGRHVEDGWGRVVVGVDPSGGGDDVGIVVAAEYADGAIVLEDATCPAKSPHAWAIQVAKAVDRWGADCVVAEKNFGGDMVESTLRVGGVNTRVKMVSASRGKHVRAEPVAGLYDQGRIFHREQFPLMEAELLATTPAGYQGGQSPNRMDALVWAVTELNVQEQSRVAMFLSRKNRNSAG</sequence>
<evidence type="ECO:0000256" key="1">
    <source>
        <dbReference type="ARBA" id="ARBA00022612"/>
    </source>
</evidence>
<proteinExistence type="predicted"/>
<protein>
    <submittedName>
        <fullName evidence="4">Terminase</fullName>
    </submittedName>
</protein>
<dbReference type="InterPro" id="IPR035421">
    <property type="entry name" value="Terminase_6C"/>
</dbReference>
<dbReference type="PANTHER" id="PTHR39184:SF1">
    <property type="entry name" value="PBSX PHAGE TERMINASE LARGE SUBUNIT"/>
    <property type="match status" value="1"/>
</dbReference>
<feature type="domain" description="Phage terminase large subunit N-terminal" evidence="2">
    <location>
        <begin position="22"/>
        <end position="217"/>
    </location>
</feature>
<dbReference type="RefSeq" id="WP_304274025.1">
    <property type="nucleotide sequence ID" value="NZ_QFQZ01000006.1"/>
</dbReference>
<organism evidence="4 5">
    <name type="scientific">Caulobacter segnis</name>
    <dbReference type="NCBI Taxonomy" id="88688"/>
    <lineage>
        <taxon>Bacteria</taxon>
        <taxon>Pseudomonadati</taxon>
        <taxon>Pseudomonadota</taxon>
        <taxon>Alphaproteobacteria</taxon>
        <taxon>Caulobacterales</taxon>
        <taxon>Caulobacteraceae</taxon>
        <taxon>Caulobacter</taxon>
    </lineage>
</organism>
<dbReference type="Pfam" id="PF17289">
    <property type="entry name" value="Terminase_6C"/>
    <property type="match status" value="1"/>
</dbReference>
<keyword evidence="1" id="KW-1188">Viral release from host cell</keyword>
<comment type="caution">
    <text evidence="4">The sequence shown here is derived from an EMBL/GenBank/DDBJ whole genome shotgun (WGS) entry which is preliminary data.</text>
</comment>
<evidence type="ECO:0000313" key="5">
    <source>
        <dbReference type="Proteomes" id="UP000249393"/>
    </source>
</evidence>
<evidence type="ECO:0000259" key="3">
    <source>
        <dbReference type="Pfam" id="PF17289"/>
    </source>
</evidence>
<reference evidence="4 5" key="1">
    <citation type="submission" date="2017-08" db="EMBL/GenBank/DDBJ databases">
        <title>Infants hospitalized years apart are colonized by the same room-sourced microbial strains.</title>
        <authorList>
            <person name="Brooks B."/>
            <person name="Olm M.R."/>
            <person name="Firek B.A."/>
            <person name="Baker R."/>
            <person name="Thomas B.C."/>
            <person name="Morowitz M.J."/>
            <person name="Banfield J.F."/>
        </authorList>
    </citation>
    <scope>NUCLEOTIDE SEQUENCE [LARGE SCALE GENOMIC DNA]</scope>
    <source>
        <strain evidence="4">S2_003_000_R2_4</strain>
    </source>
</reference>
<feature type="domain" description="Terminase large subunit gp17-like C-terminal" evidence="3">
    <location>
        <begin position="253"/>
        <end position="394"/>
    </location>
</feature>
<accession>A0A2W5V9P1</accession>
<dbReference type="EMBL" id="QFQZ01000006">
    <property type="protein sequence ID" value="PZR36480.1"/>
    <property type="molecule type" value="Genomic_DNA"/>
</dbReference>
<dbReference type="Pfam" id="PF04466">
    <property type="entry name" value="Terminase_3"/>
    <property type="match status" value="1"/>
</dbReference>
<evidence type="ECO:0000259" key="2">
    <source>
        <dbReference type="Pfam" id="PF04466"/>
    </source>
</evidence>
<dbReference type="Gene3D" id="3.40.50.300">
    <property type="entry name" value="P-loop containing nucleotide triphosphate hydrolases"/>
    <property type="match status" value="1"/>
</dbReference>